<organism evidence="2 3">
    <name type="scientific">Apiospora marii</name>
    <dbReference type="NCBI Taxonomy" id="335849"/>
    <lineage>
        <taxon>Eukaryota</taxon>
        <taxon>Fungi</taxon>
        <taxon>Dikarya</taxon>
        <taxon>Ascomycota</taxon>
        <taxon>Pezizomycotina</taxon>
        <taxon>Sordariomycetes</taxon>
        <taxon>Xylariomycetidae</taxon>
        <taxon>Amphisphaeriales</taxon>
        <taxon>Apiosporaceae</taxon>
        <taxon>Apiospora</taxon>
    </lineage>
</organism>
<name>A0ABR1RL66_9PEZI</name>
<dbReference type="Proteomes" id="UP001396898">
    <property type="component" value="Unassembled WGS sequence"/>
</dbReference>
<keyword evidence="3" id="KW-1185">Reference proteome</keyword>
<feature type="compositionally biased region" description="Polar residues" evidence="1">
    <location>
        <begin position="73"/>
        <end position="84"/>
    </location>
</feature>
<sequence>MVPRHLPAHPLNADNTTVVNGQHIPFFEAILNKKRVTSNGRLHPLRRRHQQPGPGRRGNGTSGESLVDLAGNTFGNSTLLSQAPNHWEHATAGRQQTEEGGVTSRSATP</sequence>
<reference evidence="2 3" key="1">
    <citation type="submission" date="2023-01" db="EMBL/GenBank/DDBJ databases">
        <title>Analysis of 21 Apiospora genomes using comparative genomics revels a genus with tremendous synthesis potential of carbohydrate active enzymes and secondary metabolites.</title>
        <authorList>
            <person name="Sorensen T."/>
        </authorList>
    </citation>
    <scope>NUCLEOTIDE SEQUENCE [LARGE SCALE GENOMIC DNA]</scope>
    <source>
        <strain evidence="2 3">CBS 20057</strain>
    </source>
</reference>
<evidence type="ECO:0000313" key="3">
    <source>
        <dbReference type="Proteomes" id="UP001396898"/>
    </source>
</evidence>
<accession>A0ABR1RL66</accession>
<evidence type="ECO:0000256" key="1">
    <source>
        <dbReference type="SAM" id="MobiDB-lite"/>
    </source>
</evidence>
<gene>
    <name evidence="2" type="ORF">PG991_009250</name>
</gene>
<evidence type="ECO:0000313" key="2">
    <source>
        <dbReference type="EMBL" id="KAK8013657.1"/>
    </source>
</evidence>
<dbReference type="EMBL" id="JAQQWI010000013">
    <property type="protein sequence ID" value="KAK8013657.1"/>
    <property type="molecule type" value="Genomic_DNA"/>
</dbReference>
<proteinExistence type="predicted"/>
<comment type="caution">
    <text evidence="2">The sequence shown here is derived from an EMBL/GenBank/DDBJ whole genome shotgun (WGS) entry which is preliminary data.</text>
</comment>
<protein>
    <submittedName>
        <fullName evidence="2">Uncharacterized protein</fullName>
    </submittedName>
</protein>
<feature type="region of interest" description="Disordered" evidence="1">
    <location>
        <begin position="36"/>
        <end position="109"/>
    </location>
</feature>